<gene>
    <name evidence="2" type="ORF">TRSC58_03902</name>
</gene>
<dbReference type="OrthoDB" id="275643at2759"/>
<accession>A0A061J249</accession>
<reference evidence="2 3" key="1">
    <citation type="submission" date="2013-07" db="EMBL/GenBank/DDBJ databases">
        <authorList>
            <person name="Stoco P.H."/>
            <person name="Wagner G."/>
            <person name="Gerber A."/>
            <person name="Zaha A."/>
            <person name="Thompson C."/>
            <person name="Bartholomeu D.C."/>
            <person name="Luckemeyer D.D."/>
            <person name="Bahia D."/>
            <person name="Loreto E."/>
            <person name="Prestes E.B."/>
            <person name="Lima F.M."/>
            <person name="Rodrigues-Luiz G."/>
            <person name="Vallejo G.A."/>
            <person name="Filho J.F."/>
            <person name="Monteiro K.M."/>
            <person name="Tyler K.M."/>
            <person name="de Almeida L.G."/>
            <person name="Ortiz M.F."/>
            <person name="Siervo M.A."/>
            <person name="de Moraes M.H."/>
            <person name="Cunha O.L."/>
            <person name="Mendonca-Neto R."/>
            <person name="Silva R."/>
            <person name="Teixeira S.M."/>
            <person name="Murta S.M."/>
            <person name="Sincero T.C."/>
            <person name="Mendes T.A."/>
            <person name="Urmenyi T.P."/>
            <person name="Silva V.G."/>
            <person name="da Rocha W.D."/>
            <person name="Andersson B."/>
            <person name="Romanha A.J."/>
            <person name="Steindel M."/>
            <person name="de Vasconcelos A.T."/>
            <person name="Grisard E.C."/>
        </authorList>
    </citation>
    <scope>NUCLEOTIDE SEQUENCE [LARGE SCALE GENOMIC DNA]</scope>
    <source>
        <strain evidence="2 3">SC58</strain>
    </source>
</reference>
<name>A0A061J249_TRYRA</name>
<feature type="transmembrane region" description="Helical" evidence="1">
    <location>
        <begin position="30"/>
        <end position="54"/>
    </location>
</feature>
<organism evidence="2 3">
    <name type="scientific">Trypanosoma rangeli SC58</name>
    <dbReference type="NCBI Taxonomy" id="429131"/>
    <lineage>
        <taxon>Eukaryota</taxon>
        <taxon>Discoba</taxon>
        <taxon>Euglenozoa</taxon>
        <taxon>Kinetoplastea</taxon>
        <taxon>Metakinetoplastina</taxon>
        <taxon>Trypanosomatida</taxon>
        <taxon>Trypanosomatidae</taxon>
        <taxon>Trypanosoma</taxon>
        <taxon>Herpetosoma</taxon>
    </lineage>
</organism>
<evidence type="ECO:0000256" key="1">
    <source>
        <dbReference type="SAM" id="Phobius"/>
    </source>
</evidence>
<feature type="transmembrane region" description="Helical" evidence="1">
    <location>
        <begin position="154"/>
        <end position="179"/>
    </location>
</feature>
<dbReference type="EMBL" id="AUPL01003902">
    <property type="protein sequence ID" value="ESL08395.1"/>
    <property type="molecule type" value="Genomic_DNA"/>
</dbReference>
<feature type="transmembrane region" description="Helical" evidence="1">
    <location>
        <begin position="110"/>
        <end position="134"/>
    </location>
</feature>
<dbReference type="VEuPathDB" id="TriTrypDB:TRSC58_03902"/>
<feature type="transmembrane region" description="Helical" evidence="1">
    <location>
        <begin position="74"/>
        <end position="90"/>
    </location>
</feature>
<sequence length="184" mass="21128">MSCIELPPEGSLRWKQLQHNVGGHSRFKRIVRTTICAVLFAIPFCVSVSSSPLLKLSQAQDTKKTLIPRMMSDFFYVNFIASWCAYYFIIEPRITSEKAKRGFMPYLGPITAQVPGLSCLFVSHLFYPGMWAVFNERTWRERRREFVRLNTKCFFAYAPIHIPAAVAIGAGVGIVLYPFKFFKK</sequence>
<protein>
    <submittedName>
        <fullName evidence="2">Uncharacterized protein</fullName>
    </submittedName>
</protein>
<keyword evidence="1" id="KW-0472">Membrane</keyword>
<keyword evidence="1" id="KW-1133">Transmembrane helix</keyword>
<dbReference type="AlphaFoldDB" id="A0A061J249"/>
<keyword evidence="1" id="KW-0812">Transmembrane</keyword>
<keyword evidence="3" id="KW-1185">Reference proteome</keyword>
<comment type="caution">
    <text evidence="2">The sequence shown here is derived from an EMBL/GenBank/DDBJ whole genome shotgun (WGS) entry which is preliminary data.</text>
</comment>
<evidence type="ECO:0000313" key="3">
    <source>
        <dbReference type="Proteomes" id="UP000031737"/>
    </source>
</evidence>
<proteinExistence type="predicted"/>
<evidence type="ECO:0000313" key="2">
    <source>
        <dbReference type="EMBL" id="ESL08395.1"/>
    </source>
</evidence>
<dbReference type="Proteomes" id="UP000031737">
    <property type="component" value="Unassembled WGS sequence"/>
</dbReference>